<dbReference type="CDD" id="cd03801">
    <property type="entry name" value="GT4_PimA-like"/>
    <property type="match status" value="1"/>
</dbReference>
<dbReference type="RefSeq" id="WP_354557429.1">
    <property type="nucleotide sequence ID" value="NZ_JBEPMB010000005.1"/>
</dbReference>
<organism evidence="2 3">
    <name type="scientific">Rhizobium aquaticum</name>
    <dbReference type="NCBI Taxonomy" id="1549636"/>
    <lineage>
        <taxon>Bacteria</taxon>
        <taxon>Pseudomonadati</taxon>
        <taxon>Pseudomonadota</taxon>
        <taxon>Alphaproteobacteria</taxon>
        <taxon>Hyphomicrobiales</taxon>
        <taxon>Rhizobiaceae</taxon>
        <taxon>Rhizobium/Agrobacterium group</taxon>
        <taxon>Rhizobium</taxon>
    </lineage>
</organism>
<evidence type="ECO:0000313" key="2">
    <source>
        <dbReference type="EMBL" id="MET3614942.1"/>
    </source>
</evidence>
<dbReference type="EMBL" id="JBEPMB010000005">
    <property type="protein sequence ID" value="MET3614942.1"/>
    <property type="molecule type" value="Genomic_DNA"/>
</dbReference>
<dbReference type="Proteomes" id="UP001549047">
    <property type="component" value="Unassembled WGS sequence"/>
</dbReference>
<name>A0ABV2J2E5_9HYPH</name>
<evidence type="ECO:0000259" key="1">
    <source>
        <dbReference type="Pfam" id="PF00534"/>
    </source>
</evidence>
<reference evidence="2 3" key="1">
    <citation type="submission" date="2024-06" db="EMBL/GenBank/DDBJ databases">
        <title>Genomic Encyclopedia of Type Strains, Phase IV (KMG-IV): sequencing the most valuable type-strain genomes for metagenomic binning, comparative biology and taxonomic classification.</title>
        <authorList>
            <person name="Goeker M."/>
        </authorList>
    </citation>
    <scope>NUCLEOTIDE SEQUENCE [LARGE SCALE GENOMIC DNA]</scope>
    <source>
        <strain evidence="2 3">DSM 29780</strain>
    </source>
</reference>
<dbReference type="Gene3D" id="3.40.50.2000">
    <property type="entry name" value="Glycogen Phosphorylase B"/>
    <property type="match status" value="2"/>
</dbReference>
<protein>
    <submittedName>
        <fullName evidence="2">Glycosyltransferase involved in cell wall biosynthesis</fullName>
    </submittedName>
</protein>
<gene>
    <name evidence="2" type="ORF">ABID16_003285</name>
</gene>
<dbReference type="SUPFAM" id="SSF53756">
    <property type="entry name" value="UDP-Glycosyltransferase/glycogen phosphorylase"/>
    <property type="match status" value="1"/>
</dbReference>
<evidence type="ECO:0000313" key="3">
    <source>
        <dbReference type="Proteomes" id="UP001549047"/>
    </source>
</evidence>
<accession>A0ABV2J2E5</accession>
<keyword evidence="3" id="KW-1185">Reference proteome</keyword>
<dbReference type="PANTHER" id="PTHR45947:SF3">
    <property type="entry name" value="SULFOQUINOVOSYL TRANSFERASE SQD2"/>
    <property type="match status" value="1"/>
</dbReference>
<dbReference type="PANTHER" id="PTHR45947">
    <property type="entry name" value="SULFOQUINOVOSYL TRANSFERASE SQD2"/>
    <property type="match status" value="1"/>
</dbReference>
<dbReference type="Pfam" id="PF00534">
    <property type="entry name" value="Glycos_transf_1"/>
    <property type="match status" value="1"/>
</dbReference>
<dbReference type="InterPro" id="IPR050194">
    <property type="entry name" value="Glycosyltransferase_grp1"/>
</dbReference>
<comment type="caution">
    <text evidence="2">The sequence shown here is derived from an EMBL/GenBank/DDBJ whole genome shotgun (WGS) entry which is preliminary data.</text>
</comment>
<sequence length="359" mass="39905">MHDDRVRAVVRSYRERVRVVGVELFGKSSTYDWVVTEDAGFEKITLFPEQDFTSNSILKTASAILKLCRQVGAQHIFFCNYEKPEIFLAALLLRLSGKKTYMMANSKYDDKTRSLFKEVAKSLFLTPYLGGISNEARSADYMRFLGIDPRKIASPYNTLSLSEIRRLSAVEPAPAGPLFTDRHFTIVARFVPEKNLPMAIEAYARYCQTTSTPRKLQICGSGNLEPMLRACVSELGLDDKVVFRGFLQRDGVAQALGQSLALILPSIDETFGNVVIEAQAMGLPVLLSETCGARDTLVRSGVNGFVFEPDNPEGLAFFMGLLDRDEALWRRMCGSASAYAEKGDVDRFAEAIMTLVPVS</sequence>
<feature type="domain" description="Glycosyl transferase family 1" evidence="1">
    <location>
        <begin position="182"/>
        <end position="316"/>
    </location>
</feature>
<proteinExistence type="predicted"/>
<dbReference type="InterPro" id="IPR001296">
    <property type="entry name" value="Glyco_trans_1"/>
</dbReference>